<sequence>MYIQFNNIKKSFNAKTVLDVENLQIEKGEIVSIIGKNGFGGIQIFKSNILLSIFLSFVFMYGIFLLFMDLALIYERISTFTGFITTAFLIFGYKLTIVQEVKNIIVEGPFDLKKVVFNAIFDSVSDNGF</sequence>
<name>A0A233VA29_FINMA</name>
<proteinExistence type="predicted"/>
<dbReference type="Proteomes" id="UP000215413">
    <property type="component" value="Unassembled WGS sequence"/>
</dbReference>
<gene>
    <name evidence="2" type="ORF">B9N49_00110</name>
</gene>
<dbReference type="Gene3D" id="3.40.50.300">
    <property type="entry name" value="P-loop containing nucleotide triphosphate hydrolases"/>
    <property type="match status" value="1"/>
</dbReference>
<keyword evidence="1" id="KW-1133">Transmembrane helix</keyword>
<dbReference type="AlphaFoldDB" id="A0A233VA29"/>
<protein>
    <recommendedName>
        <fullName evidence="4">ABC transporter ATP-binding protein</fullName>
    </recommendedName>
</protein>
<evidence type="ECO:0000256" key="1">
    <source>
        <dbReference type="SAM" id="Phobius"/>
    </source>
</evidence>
<dbReference type="EMBL" id="NDYC01000003">
    <property type="protein sequence ID" value="OXZ29242.1"/>
    <property type="molecule type" value="Genomic_DNA"/>
</dbReference>
<feature type="transmembrane region" description="Helical" evidence="1">
    <location>
        <begin position="73"/>
        <end position="93"/>
    </location>
</feature>
<evidence type="ECO:0008006" key="4">
    <source>
        <dbReference type="Google" id="ProtNLM"/>
    </source>
</evidence>
<reference evidence="3" key="1">
    <citation type="submission" date="2017-04" db="EMBL/GenBank/DDBJ databases">
        <title>Finegoldia magna isolated from orthopedic joint implant-associated infections.</title>
        <authorList>
            <person name="Bjorklund S."/>
            <person name="Bruggemann H."/>
            <person name="Jensen A."/>
            <person name="Hellmark B."/>
            <person name="Soderquist B."/>
        </authorList>
    </citation>
    <scope>NUCLEOTIDE SEQUENCE [LARGE SCALE GENOMIC DNA]</scope>
    <source>
        <strain evidence="3">CCUG 54800</strain>
    </source>
</reference>
<dbReference type="InterPro" id="IPR027417">
    <property type="entry name" value="P-loop_NTPase"/>
</dbReference>
<evidence type="ECO:0000313" key="3">
    <source>
        <dbReference type="Proteomes" id="UP000215413"/>
    </source>
</evidence>
<organism evidence="2 3">
    <name type="scientific">Finegoldia magna</name>
    <name type="common">Peptostreptococcus magnus</name>
    <dbReference type="NCBI Taxonomy" id="1260"/>
    <lineage>
        <taxon>Bacteria</taxon>
        <taxon>Bacillati</taxon>
        <taxon>Bacillota</taxon>
        <taxon>Tissierellia</taxon>
        <taxon>Tissierellales</taxon>
        <taxon>Peptoniphilaceae</taxon>
        <taxon>Finegoldia</taxon>
    </lineage>
</organism>
<dbReference type="SUPFAM" id="SSF52540">
    <property type="entry name" value="P-loop containing nucleoside triphosphate hydrolases"/>
    <property type="match status" value="1"/>
</dbReference>
<keyword evidence="1" id="KW-0472">Membrane</keyword>
<dbReference type="RefSeq" id="WP_094205012.1">
    <property type="nucleotide sequence ID" value="NZ_JAGZFQ010000044.1"/>
</dbReference>
<feature type="transmembrane region" description="Helical" evidence="1">
    <location>
        <begin position="49"/>
        <end position="67"/>
    </location>
</feature>
<accession>A0A233VA29</accession>
<dbReference type="GeneID" id="71203912"/>
<keyword evidence="1" id="KW-0812">Transmembrane</keyword>
<comment type="caution">
    <text evidence="2">The sequence shown here is derived from an EMBL/GenBank/DDBJ whole genome shotgun (WGS) entry which is preliminary data.</text>
</comment>
<evidence type="ECO:0000313" key="2">
    <source>
        <dbReference type="EMBL" id="OXZ29242.1"/>
    </source>
</evidence>